<evidence type="ECO:0000313" key="2">
    <source>
        <dbReference type="Proteomes" id="UP000247810"/>
    </source>
</evidence>
<gene>
    <name evidence="1" type="ORF">BO71DRAFT_395094</name>
</gene>
<dbReference type="OrthoDB" id="3527137at2759"/>
<name>A0A319DMG8_9EURO</name>
<proteinExistence type="predicted"/>
<dbReference type="VEuPathDB" id="FungiDB:BO71DRAFT_395094"/>
<protein>
    <submittedName>
        <fullName evidence="1">Uncharacterized protein</fullName>
    </submittedName>
</protein>
<accession>A0A319DMG8</accession>
<keyword evidence="2" id="KW-1185">Reference proteome</keyword>
<dbReference type="EMBL" id="KZ825809">
    <property type="protein sequence ID" value="PYH98721.1"/>
    <property type="molecule type" value="Genomic_DNA"/>
</dbReference>
<evidence type="ECO:0000313" key="1">
    <source>
        <dbReference type="EMBL" id="PYH98721.1"/>
    </source>
</evidence>
<dbReference type="Proteomes" id="UP000247810">
    <property type="component" value="Unassembled WGS sequence"/>
</dbReference>
<sequence length="53" mass="5830">MAPGYGSDGLRGKIDISSKVYTFTNKLHQNLVISRHDSSKGAYRYGPDQLKGT</sequence>
<dbReference type="AlphaFoldDB" id="A0A319DMG8"/>
<reference evidence="1 2" key="1">
    <citation type="submission" date="2018-02" db="EMBL/GenBank/DDBJ databases">
        <title>The genomes of Aspergillus section Nigri reveals drivers in fungal speciation.</title>
        <authorList>
            <consortium name="DOE Joint Genome Institute"/>
            <person name="Vesth T.C."/>
            <person name="Nybo J."/>
            <person name="Theobald S."/>
            <person name="Brandl J."/>
            <person name="Frisvad J.C."/>
            <person name="Nielsen K.F."/>
            <person name="Lyhne E.K."/>
            <person name="Kogle M.E."/>
            <person name="Kuo A."/>
            <person name="Riley R."/>
            <person name="Clum A."/>
            <person name="Nolan M."/>
            <person name="Lipzen A."/>
            <person name="Salamov A."/>
            <person name="Henrissat B."/>
            <person name="Wiebenga A."/>
            <person name="De vries R.P."/>
            <person name="Grigoriev I.V."/>
            <person name="Mortensen U.H."/>
            <person name="Andersen M.R."/>
            <person name="Baker S.E."/>
        </authorList>
    </citation>
    <scope>NUCLEOTIDE SEQUENCE [LARGE SCALE GENOMIC DNA]</scope>
    <source>
        <strain evidence="1 2">CBS 707.79</strain>
    </source>
</reference>
<organism evidence="1 2">
    <name type="scientific">Aspergillus ellipticus CBS 707.79</name>
    <dbReference type="NCBI Taxonomy" id="1448320"/>
    <lineage>
        <taxon>Eukaryota</taxon>
        <taxon>Fungi</taxon>
        <taxon>Dikarya</taxon>
        <taxon>Ascomycota</taxon>
        <taxon>Pezizomycotina</taxon>
        <taxon>Eurotiomycetes</taxon>
        <taxon>Eurotiomycetidae</taxon>
        <taxon>Eurotiales</taxon>
        <taxon>Aspergillaceae</taxon>
        <taxon>Aspergillus</taxon>
        <taxon>Aspergillus subgen. Circumdati</taxon>
    </lineage>
</organism>